<sequence length="82" mass="8408">MRMLTVEGLVVAVIGVLLGTAAAATTLVPFAHAAADSWMPSGPLWIYGAVVGAAVTLVLSATLVPAWRALRVLPVRAARVDS</sequence>
<protein>
    <submittedName>
        <fullName evidence="2">Uncharacterized protein</fullName>
    </submittedName>
</protein>
<evidence type="ECO:0000256" key="1">
    <source>
        <dbReference type="SAM" id="Phobius"/>
    </source>
</evidence>
<keyword evidence="3" id="KW-1185">Reference proteome</keyword>
<evidence type="ECO:0000313" key="3">
    <source>
        <dbReference type="Proteomes" id="UP000244201"/>
    </source>
</evidence>
<reference evidence="2 3" key="1">
    <citation type="submission" date="2018-01" db="EMBL/GenBank/DDBJ databases">
        <title>Complete genome sequence of Streptomyces lunaelactis MM109T, a Ferroverdin A producer isolated from cave moonmilk deposits.</title>
        <authorList>
            <person name="Naome A."/>
            <person name="Martinet L."/>
            <person name="Maciejewska M."/>
            <person name="Anderssen S."/>
            <person name="Adam D."/>
            <person name="Tenconi E."/>
            <person name="Deflandre B."/>
            <person name="Arguelles-Arias A."/>
            <person name="Calusinska M."/>
            <person name="Copieters W."/>
            <person name="Karim L."/>
            <person name="Hanikenne M."/>
            <person name="Baurain D."/>
            <person name="van Wezel G."/>
            <person name="Smargiasso N."/>
            <person name="de Pauw E."/>
            <person name="Delfosse P."/>
            <person name="Rigali S."/>
        </authorList>
    </citation>
    <scope>NUCLEOTIDE SEQUENCE [LARGE SCALE GENOMIC DNA]</scope>
    <source>
        <strain evidence="2 3">MM109</strain>
    </source>
</reference>
<dbReference type="EMBL" id="CP026304">
    <property type="protein sequence ID" value="AVZ77563.1"/>
    <property type="molecule type" value="Genomic_DNA"/>
</dbReference>
<feature type="transmembrane region" description="Helical" evidence="1">
    <location>
        <begin position="47"/>
        <end position="67"/>
    </location>
</feature>
<accession>A0A2R4TEP4</accession>
<dbReference type="KEGG" id="slk:SLUN_20505"/>
<dbReference type="AlphaFoldDB" id="A0A2R4TEP4"/>
<keyword evidence="1" id="KW-0812">Transmembrane</keyword>
<dbReference type="Proteomes" id="UP000244201">
    <property type="component" value="Chromosome"/>
</dbReference>
<evidence type="ECO:0000313" key="2">
    <source>
        <dbReference type="EMBL" id="AVZ77563.1"/>
    </source>
</evidence>
<keyword evidence="1" id="KW-0472">Membrane</keyword>
<name>A0A2R4TEP4_9ACTN</name>
<gene>
    <name evidence="2" type="ORF">SLUN_20505</name>
</gene>
<proteinExistence type="predicted"/>
<organism evidence="2 3">
    <name type="scientific">Streptomyces lunaelactis</name>
    <dbReference type="NCBI Taxonomy" id="1535768"/>
    <lineage>
        <taxon>Bacteria</taxon>
        <taxon>Bacillati</taxon>
        <taxon>Actinomycetota</taxon>
        <taxon>Actinomycetes</taxon>
        <taxon>Kitasatosporales</taxon>
        <taxon>Streptomycetaceae</taxon>
        <taxon>Streptomyces</taxon>
    </lineage>
</organism>
<keyword evidence="1" id="KW-1133">Transmembrane helix</keyword>